<evidence type="ECO:0000313" key="7">
    <source>
        <dbReference type="Proteomes" id="UP000789759"/>
    </source>
</evidence>
<dbReference type="InterPro" id="IPR050498">
    <property type="entry name" value="Ycf3"/>
</dbReference>
<dbReference type="PROSITE" id="PS50293">
    <property type="entry name" value="TPR_REGION"/>
    <property type="match status" value="7"/>
</dbReference>
<dbReference type="InterPro" id="IPR019734">
    <property type="entry name" value="TPR_rpt"/>
</dbReference>
<dbReference type="Pfam" id="PF13414">
    <property type="entry name" value="TPR_11"/>
    <property type="match status" value="2"/>
</dbReference>
<dbReference type="SUPFAM" id="SSF57850">
    <property type="entry name" value="RING/U-box"/>
    <property type="match status" value="1"/>
</dbReference>
<dbReference type="Gene3D" id="3.30.40.10">
    <property type="entry name" value="Zinc/RING finger domain, C3HC4 (zinc finger)"/>
    <property type="match status" value="1"/>
</dbReference>
<feature type="coiled-coil region" evidence="4">
    <location>
        <begin position="1047"/>
        <end position="1074"/>
    </location>
</feature>
<dbReference type="Proteomes" id="UP000789759">
    <property type="component" value="Unassembled WGS sequence"/>
</dbReference>
<dbReference type="PANTHER" id="PTHR44858">
    <property type="entry name" value="TETRATRICOPEPTIDE REPEAT PROTEIN 6"/>
    <property type="match status" value="1"/>
</dbReference>
<organism evidence="6 7">
    <name type="scientific">Cetraspora pellucida</name>
    <dbReference type="NCBI Taxonomy" id="1433469"/>
    <lineage>
        <taxon>Eukaryota</taxon>
        <taxon>Fungi</taxon>
        <taxon>Fungi incertae sedis</taxon>
        <taxon>Mucoromycota</taxon>
        <taxon>Glomeromycotina</taxon>
        <taxon>Glomeromycetes</taxon>
        <taxon>Diversisporales</taxon>
        <taxon>Gigasporaceae</taxon>
        <taxon>Cetraspora</taxon>
    </lineage>
</organism>
<keyword evidence="4" id="KW-0175">Coiled coil</keyword>
<dbReference type="InterPro" id="IPR011990">
    <property type="entry name" value="TPR-like_helical_dom_sf"/>
</dbReference>
<dbReference type="AlphaFoldDB" id="A0A9N8Z8Q8"/>
<keyword evidence="7" id="KW-1185">Reference proteome</keyword>
<feature type="repeat" description="TPR" evidence="3">
    <location>
        <begin position="668"/>
        <end position="701"/>
    </location>
</feature>
<evidence type="ECO:0000256" key="5">
    <source>
        <dbReference type="SAM" id="MobiDB-lite"/>
    </source>
</evidence>
<feature type="region of interest" description="Disordered" evidence="5">
    <location>
        <begin position="1"/>
        <end position="29"/>
    </location>
</feature>
<comment type="caution">
    <text evidence="6">The sequence shown here is derived from an EMBL/GenBank/DDBJ whole genome shotgun (WGS) entry which is preliminary data.</text>
</comment>
<proteinExistence type="predicted"/>
<feature type="compositionally biased region" description="Low complexity" evidence="5">
    <location>
        <begin position="1"/>
        <end position="27"/>
    </location>
</feature>
<dbReference type="EMBL" id="CAJVQA010000568">
    <property type="protein sequence ID" value="CAG8481080.1"/>
    <property type="molecule type" value="Genomic_DNA"/>
</dbReference>
<gene>
    <name evidence="6" type="ORF">CPELLU_LOCUS1520</name>
</gene>
<evidence type="ECO:0000256" key="4">
    <source>
        <dbReference type="SAM" id="Coils"/>
    </source>
</evidence>
<keyword evidence="1" id="KW-0677">Repeat</keyword>
<feature type="repeat" description="TPR" evidence="3">
    <location>
        <begin position="1000"/>
        <end position="1033"/>
    </location>
</feature>
<feature type="repeat" description="TPR" evidence="3">
    <location>
        <begin position="898"/>
        <end position="931"/>
    </location>
</feature>
<reference evidence="6" key="1">
    <citation type="submission" date="2021-06" db="EMBL/GenBank/DDBJ databases">
        <authorList>
            <person name="Kallberg Y."/>
            <person name="Tangrot J."/>
            <person name="Rosling A."/>
        </authorList>
    </citation>
    <scope>NUCLEOTIDE SEQUENCE</scope>
    <source>
        <strain evidence="6">FL966</strain>
    </source>
</reference>
<dbReference type="SUPFAM" id="SSF48452">
    <property type="entry name" value="TPR-like"/>
    <property type="match status" value="2"/>
</dbReference>
<dbReference type="OrthoDB" id="2423914at2759"/>
<protein>
    <submittedName>
        <fullName evidence="6">10686_t:CDS:1</fullName>
    </submittedName>
</protein>
<evidence type="ECO:0000256" key="1">
    <source>
        <dbReference type="ARBA" id="ARBA00022737"/>
    </source>
</evidence>
<sequence length="1168" mass="136579">MKLLTEESYTSPSSSFSTEESSNNSTFHSKRNAKIEDQEAIIDRAKEFMNDFSEPSNLIGFKLLIEDPDVKLPAELLVDALLLLSNSSSFECSIGNIIPHLELRLRTWVAVLETVFYSSIVLTREIREKLYSNLNSFVEIHYQISKVCHDNDSIYTPKGIYNNDDNDAKFPNFNINFLLLHLRDTLYIMRDDETYFDEFLRCVKKGLLTFIKVIPETSNGFKNIPITFGKLFVSGTIPRFADVFRLKYPINYWYQLWRELLFIHYSLKILVQESDYNILQFYNETYILESLWHYAFNENYEQPTYSDVLTILNDRNEFYEFSNLWTGEEPITLSNILWFGILDLAQNLSYKTIQPSSLAFCYYLGLESLQKSQGCFIQFKSLELLLSLSYREPDWFEDMVQREIDHYLEALPTDAQKNFINLIRDVKKKLQLDNEFMNHLNTDNNKEQSVTKNNSSDSNLNFLVKIIAENFTCPITGQITGDFLILSCCGLSVSYYAIDEWKKMSTFENKLFDCPFCKTEIDQESLYNLIQDAMIKGLHERLKQAGCLNNLMETREISTNKNYLTDDVLFLKMENMHIFRIHLSLKSPIIVLRKICPKNLHPAYNKAAEAEQRKDYATSMMWLTQILQFYPKNYSIQCRRAFSFWKLGLYQHALKDLAIVIHLKSLKPLAYLYRSDIYNEIGKYKEALTNASKLLELNPNDSIAFYNRGLIYYNIGRYEEALADYDKSLEIDPNNANTLNNRESLINRGTIYFEMGRYKQALSDFDKALEIDPYNVGALRNRKLIYENIERYRKASANCNKSYYKVDKYEKLPVNFNKPLEIDLNNSNTFCDDTETLEYYNGLLKIDPNHINALNSRGLIYRKIGKYKEALEDYNKSLEINSNNANTFYNRESEPNNAITIYNRGLAYDNMCKYKEALADYNKSLEIEPNNTNALNNRGSIYYKMGNYEDALADYNKFLEIDPNNTNAYYNRGLTYNSMLKFKEALADYDKSLEIKPNNAITLYNRGLTYCNMHKYKEALIDYTKSLEIDINNADTLYNRGLTYCKLDKYEEALADLNKSLEIELHNANALNNRGSIYYKLSRYENALIDYNKSLKLDPNNANTFYNLDRYEEALVDFNKSLELDPNNADTLYNRGLTYYTIRRYDEAFADYNRSSEIKNASPTNNTT</sequence>
<feature type="repeat" description="TPR" evidence="3">
    <location>
        <begin position="702"/>
        <end position="735"/>
    </location>
</feature>
<name>A0A9N8Z8Q8_9GLOM</name>
<evidence type="ECO:0000256" key="2">
    <source>
        <dbReference type="ARBA" id="ARBA00022803"/>
    </source>
</evidence>
<feature type="repeat" description="TPR" evidence="3">
    <location>
        <begin position="1129"/>
        <end position="1162"/>
    </location>
</feature>
<feature type="repeat" description="TPR" evidence="3">
    <location>
        <begin position="1102"/>
        <end position="1128"/>
    </location>
</feature>
<dbReference type="InterPro" id="IPR013083">
    <property type="entry name" value="Znf_RING/FYVE/PHD"/>
</dbReference>
<dbReference type="SMART" id="SM00028">
    <property type="entry name" value="TPR"/>
    <property type="match status" value="15"/>
</dbReference>
<feature type="repeat" description="TPR" evidence="3">
    <location>
        <begin position="1034"/>
        <end position="1067"/>
    </location>
</feature>
<dbReference type="Pfam" id="PF13424">
    <property type="entry name" value="TPR_12"/>
    <property type="match status" value="2"/>
</dbReference>
<feature type="repeat" description="TPR" evidence="3">
    <location>
        <begin position="966"/>
        <end position="999"/>
    </location>
</feature>
<keyword evidence="2 3" id="KW-0802">TPR repeat</keyword>
<evidence type="ECO:0000256" key="3">
    <source>
        <dbReference type="PROSITE-ProRule" id="PRU00339"/>
    </source>
</evidence>
<dbReference type="Gene3D" id="1.25.40.10">
    <property type="entry name" value="Tetratricopeptide repeat domain"/>
    <property type="match status" value="7"/>
</dbReference>
<evidence type="ECO:0000313" key="6">
    <source>
        <dbReference type="EMBL" id="CAG8481080.1"/>
    </source>
</evidence>
<feature type="repeat" description="TPR" evidence="3">
    <location>
        <begin position="932"/>
        <end position="965"/>
    </location>
</feature>
<feature type="repeat" description="TPR" evidence="3">
    <location>
        <begin position="742"/>
        <end position="775"/>
    </location>
</feature>
<dbReference type="Pfam" id="PF00515">
    <property type="entry name" value="TPR_1"/>
    <property type="match status" value="3"/>
</dbReference>
<accession>A0A9N8Z8Q8</accession>
<feature type="repeat" description="TPR" evidence="3">
    <location>
        <begin position="851"/>
        <end position="884"/>
    </location>
</feature>
<feature type="repeat" description="TPR" evidence="3">
    <location>
        <begin position="1068"/>
        <end position="1101"/>
    </location>
</feature>
<dbReference type="PANTHER" id="PTHR44858:SF1">
    <property type="entry name" value="UDP-N-ACETYLGLUCOSAMINE--PEPTIDE N-ACETYLGLUCOSAMINYLTRANSFERASE SPINDLY-RELATED"/>
    <property type="match status" value="1"/>
</dbReference>
<dbReference type="PROSITE" id="PS50005">
    <property type="entry name" value="TPR"/>
    <property type="match status" value="12"/>
</dbReference>